<dbReference type="AlphaFoldDB" id="A0A444IVS5"/>
<dbReference type="Pfam" id="PF19935">
    <property type="entry name" value="DUF6398"/>
    <property type="match status" value="1"/>
</dbReference>
<feature type="domain" description="Plasmid pRiA4b Orf3-like" evidence="2">
    <location>
        <begin position="203"/>
        <end position="332"/>
    </location>
</feature>
<evidence type="ECO:0000259" key="2">
    <source>
        <dbReference type="Pfam" id="PF07929"/>
    </source>
</evidence>
<dbReference type="Pfam" id="PF07929">
    <property type="entry name" value="PRiA4_ORF3"/>
    <property type="match status" value="1"/>
</dbReference>
<dbReference type="InterPro" id="IPR012912">
    <property type="entry name" value="Plasmid_pRiA4b_Orf3-like"/>
</dbReference>
<evidence type="ECO:0000256" key="1">
    <source>
        <dbReference type="SAM" id="MobiDB-lite"/>
    </source>
</evidence>
<gene>
    <name evidence="4" type="ORF">H206_01167</name>
</gene>
<dbReference type="PANTHER" id="PTHR41878">
    <property type="entry name" value="LEXA REPRESSOR-RELATED"/>
    <property type="match status" value="1"/>
</dbReference>
<proteinExistence type="predicted"/>
<dbReference type="EMBL" id="MTKO01000085">
    <property type="protein sequence ID" value="RWX44946.1"/>
    <property type="molecule type" value="Genomic_DNA"/>
</dbReference>
<keyword evidence="5" id="KW-1185">Reference proteome</keyword>
<comment type="caution">
    <text evidence="4">The sequence shown here is derived from an EMBL/GenBank/DDBJ whole genome shotgun (WGS) entry which is preliminary data.</text>
</comment>
<name>A0A444IVS5_9BACT</name>
<reference evidence="4 5" key="1">
    <citation type="submission" date="2017-01" db="EMBL/GenBank/DDBJ databases">
        <title>The cable genome- insights into the physiology and evolution of filamentous bacteria capable of sulfide oxidation via long distance electron transfer.</title>
        <authorList>
            <person name="Schreiber L."/>
            <person name="Bjerg J.T."/>
            <person name="Boggild A."/>
            <person name="Van De Vossenberg J."/>
            <person name="Meysman F."/>
            <person name="Nielsen L.P."/>
            <person name="Schramm A."/>
            <person name="Kjeldsen K.U."/>
        </authorList>
    </citation>
    <scope>NUCLEOTIDE SEQUENCE [LARGE SCALE GENOMIC DNA]</scope>
    <source>
        <strain evidence="4">MCF</strain>
    </source>
</reference>
<organism evidence="4 5">
    <name type="scientific">Candidatus Electrothrix aarhusensis</name>
    <dbReference type="NCBI Taxonomy" id="1859131"/>
    <lineage>
        <taxon>Bacteria</taxon>
        <taxon>Pseudomonadati</taxon>
        <taxon>Thermodesulfobacteriota</taxon>
        <taxon>Desulfobulbia</taxon>
        <taxon>Desulfobulbales</taxon>
        <taxon>Desulfobulbaceae</taxon>
        <taxon>Candidatus Electrothrix</taxon>
    </lineage>
</organism>
<dbReference type="Proteomes" id="UP000287853">
    <property type="component" value="Unassembled WGS sequence"/>
</dbReference>
<dbReference type="Gene3D" id="3.10.290.30">
    <property type="entry name" value="MM3350-like"/>
    <property type="match status" value="1"/>
</dbReference>
<evidence type="ECO:0000313" key="4">
    <source>
        <dbReference type="EMBL" id="RWX44946.1"/>
    </source>
</evidence>
<protein>
    <submittedName>
        <fullName evidence="4">PRiA4b ORF-3-like protein</fullName>
    </submittedName>
</protein>
<dbReference type="SUPFAM" id="SSF159941">
    <property type="entry name" value="MM3350-like"/>
    <property type="match status" value="1"/>
</dbReference>
<dbReference type="InterPro" id="IPR045651">
    <property type="entry name" value="DUF6398"/>
</dbReference>
<feature type="domain" description="DUF6398" evidence="3">
    <location>
        <begin position="21"/>
        <end position="125"/>
    </location>
</feature>
<accession>A0A444IVS5</accession>
<evidence type="ECO:0000313" key="5">
    <source>
        <dbReference type="Proteomes" id="UP000287853"/>
    </source>
</evidence>
<dbReference type="PANTHER" id="PTHR41878:SF1">
    <property type="entry name" value="TNPR PROTEIN"/>
    <property type="match status" value="1"/>
</dbReference>
<sequence>MAKKTKSENVPKKMQETFAAISSLTDVFCKEQLNEEYAQMARYLTAALCRKRPSPLTRGKTNSWAGGVIYALGFVNFLFDKSQKPSLTAGGLCAGFGISTSNGASKSKQIRDLMDMMQFDPNWTLPSKMDDNYMAWMITVDGFAVDARSMPLHIQEVAYEKGFIPYIPGQMDEPKKDRATVRNALYTLEAFIIGGPLAEEFVENNPVIGRTVEIRGDQTLEDLHKILFKAFDREEEHLYEFQLKGAGPMDPENKKYISSSAGEGFDEPKPDGVCEEIKIGSLELEEGEAFAYWFDFGDDWWHQINVVSITEPVPDPKGKYPKIIKRKGDSPPQYPDVA</sequence>
<feature type="region of interest" description="Disordered" evidence="1">
    <location>
        <begin position="313"/>
        <end position="338"/>
    </location>
</feature>
<dbReference type="InterPro" id="IPR024047">
    <property type="entry name" value="MM3350-like_sf"/>
</dbReference>
<evidence type="ECO:0000259" key="3">
    <source>
        <dbReference type="Pfam" id="PF19935"/>
    </source>
</evidence>